<dbReference type="Ensembl" id="ENSOANT00000070554.1">
    <property type="protein sequence ID" value="ENSOANP00000033381.1"/>
    <property type="gene ID" value="ENSOANG00000041713.1"/>
</dbReference>
<evidence type="ECO:0000313" key="3">
    <source>
        <dbReference type="Proteomes" id="UP000002279"/>
    </source>
</evidence>
<feature type="transmembrane region" description="Helical" evidence="1">
    <location>
        <begin position="154"/>
        <end position="177"/>
    </location>
</feature>
<name>A0A6I8MXF5_ORNAN</name>
<dbReference type="GO" id="GO:0005244">
    <property type="term" value="F:voltage-gated monoatomic ion channel activity"/>
    <property type="evidence" value="ECO:0007669"/>
    <property type="project" value="InterPro"/>
</dbReference>
<dbReference type="Proteomes" id="UP000002279">
    <property type="component" value="Chromosome 1"/>
</dbReference>
<reference evidence="2" key="3">
    <citation type="submission" date="2025-09" db="UniProtKB">
        <authorList>
            <consortium name="Ensembl"/>
        </authorList>
    </citation>
    <scope>IDENTIFICATION</scope>
    <source>
        <strain evidence="2">Glennie</strain>
    </source>
</reference>
<dbReference type="RefSeq" id="XP_028927076.1">
    <property type="nucleotide sequence ID" value="XM_029071243.1"/>
</dbReference>
<protein>
    <submittedName>
        <fullName evidence="2">Transmembrane protein 37</fullName>
    </submittedName>
</protein>
<feature type="transmembrane region" description="Helical" evidence="1">
    <location>
        <begin position="88"/>
        <end position="108"/>
    </location>
</feature>
<dbReference type="OMA" id="WCEFIAT"/>
<keyword evidence="1" id="KW-1133">Transmembrane helix</keyword>
<dbReference type="GeneTree" id="ENSGT00390000006225"/>
<dbReference type="AlphaFoldDB" id="A0A6I8MXF5"/>
<dbReference type="CTD" id="140738"/>
<dbReference type="OrthoDB" id="9903296at2759"/>
<feature type="transmembrane region" description="Helical" evidence="1">
    <location>
        <begin position="120"/>
        <end position="142"/>
    </location>
</feature>
<reference evidence="2" key="2">
    <citation type="submission" date="2025-08" db="UniProtKB">
        <authorList>
            <consortium name="Ensembl"/>
        </authorList>
    </citation>
    <scope>IDENTIFICATION</scope>
    <source>
        <strain evidence="2">Glennie</strain>
    </source>
</reference>
<accession>A0A6I8MXF5</accession>
<dbReference type="GO" id="GO:0005262">
    <property type="term" value="F:calcium channel activity"/>
    <property type="evidence" value="ECO:0007669"/>
    <property type="project" value="InterPro"/>
</dbReference>
<organism evidence="2 3">
    <name type="scientific">Ornithorhynchus anatinus</name>
    <name type="common">Duckbill platypus</name>
    <dbReference type="NCBI Taxonomy" id="9258"/>
    <lineage>
        <taxon>Eukaryota</taxon>
        <taxon>Metazoa</taxon>
        <taxon>Chordata</taxon>
        <taxon>Craniata</taxon>
        <taxon>Vertebrata</taxon>
        <taxon>Euteleostomi</taxon>
        <taxon>Mammalia</taxon>
        <taxon>Monotremata</taxon>
        <taxon>Ornithorhynchidae</taxon>
        <taxon>Ornithorhynchus</taxon>
    </lineage>
</organism>
<proteinExistence type="predicted"/>
<reference evidence="2 3" key="1">
    <citation type="journal article" date="2008" name="Nature">
        <title>Genome analysis of the platypus reveals unique signatures of evolution.</title>
        <authorList>
            <person name="Warren W.C."/>
            <person name="Hillier L.W."/>
            <person name="Marshall Graves J.A."/>
            <person name="Birney E."/>
            <person name="Ponting C.P."/>
            <person name="Grutzner F."/>
            <person name="Belov K."/>
            <person name="Miller W."/>
            <person name="Clarke L."/>
            <person name="Chinwalla A.T."/>
            <person name="Yang S.P."/>
            <person name="Heger A."/>
            <person name="Locke D.P."/>
            <person name="Miethke P."/>
            <person name="Waters P.D."/>
            <person name="Veyrunes F."/>
            <person name="Fulton L."/>
            <person name="Fulton B."/>
            <person name="Graves T."/>
            <person name="Wallis J."/>
            <person name="Puente X.S."/>
            <person name="Lopez-Otin C."/>
            <person name="Ordonez G.R."/>
            <person name="Eichler E.E."/>
            <person name="Chen L."/>
            <person name="Cheng Z."/>
            <person name="Deakin J.E."/>
            <person name="Alsop A."/>
            <person name="Thompson K."/>
            <person name="Kirby P."/>
            <person name="Papenfuss A.T."/>
            <person name="Wakefield M.J."/>
            <person name="Olender T."/>
            <person name="Lancet D."/>
            <person name="Huttley G.A."/>
            <person name="Smit A.F."/>
            <person name="Pask A."/>
            <person name="Temple-Smith P."/>
            <person name="Batzer M.A."/>
            <person name="Walker J.A."/>
            <person name="Konkel M.K."/>
            <person name="Harris R.S."/>
            <person name="Whittington C.M."/>
            <person name="Wong E.S."/>
            <person name="Gemmell N.J."/>
            <person name="Buschiazzo E."/>
            <person name="Vargas Jentzsch I.M."/>
            <person name="Merkel A."/>
            <person name="Schmitz J."/>
            <person name="Zemann A."/>
            <person name="Churakov G."/>
            <person name="Kriegs J.O."/>
            <person name="Brosius J."/>
            <person name="Murchison E.P."/>
            <person name="Sachidanandam R."/>
            <person name="Smith C."/>
            <person name="Hannon G.J."/>
            <person name="Tsend-Ayush E."/>
            <person name="McMillan D."/>
            <person name="Attenborough R."/>
            <person name="Rens W."/>
            <person name="Ferguson-Smith M."/>
            <person name="Lefevre C.M."/>
            <person name="Sharp J.A."/>
            <person name="Nicholas K.R."/>
            <person name="Ray D.A."/>
            <person name="Kube M."/>
            <person name="Reinhardt R."/>
            <person name="Pringle T.H."/>
            <person name="Taylor J."/>
            <person name="Jones R.C."/>
            <person name="Nixon B."/>
            <person name="Dacheux J.L."/>
            <person name="Niwa H."/>
            <person name="Sekita Y."/>
            <person name="Huang X."/>
            <person name="Stark A."/>
            <person name="Kheradpour P."/>
            <person name="Kellis M."/>
            <person name="Flicek P."/>
            <person name="Chen Y."/>
            <person name="Webber C."/>
            <person name="Hardison R."/>
            <person name="Nelson J."/>
            <person name="Hallsworth-Pepin K."/>
            <person name="Delehaunty K."/>
            <person name="Markovic C."/>
            <person name="Minx P."/>
            <person name="Feng Y."/>
            <person name="Kremitzki C."/>
            <person name="Mitreva M."/>
            <person name="Glasscock J."/>
            <person name="Wylie T."/>
            <person name="Wohldmann P."/>
            <person name="Thiru P."/>
            <person name="Nhan M.N."/>
            <person name="Pohl C.S."/>
            <person name="Smith S.M."/>
            <person name="Hou S."/>
            <person name="Nefedov M."/>
            <person name="de Jong P.J."/>
            <person name="Renfree M.B."/>
            <person name="Mardis E.R."/>
            <person name="Wilson R.K."/>
        </authorList>
    </citation>
    <scope>NUCLEOTIDE SEQUENCE [LARGE SCALE GENOMIC DNA]</scope>
    <source>
        <strain evidence="2 3">Glennie</strain>
    </source>
</reference>
<dbReference type="Pfam" id="PF15108">
    <property type="entry name" value="TMEM37"/>
    <property type="match status" value="2"/>
</dbReference>
<keyword evidence="1" id="KW-0472">Membrane</keyword>
<dbReference type="GeneID" id="114813856"/>
<keyword evidence="1" id="KW-0812">Transmembrane</keyword>
<keyword evidence="3" id="KW-1185">Reference proteome</keyword>
<sequence length="187" mass="19664">MASLPLQARRLLGRQTRRQQRPSFLESWVRALVTLCSALTVVLSSVSVCDGRWVFLRGQRLLGLWPACPAGPGPLCVPGAGSAGPPPALLGSLAVAVAILGLALLMAAQVCGEARARGRWALGCGLVLSASVPSAAGLLVFAAPVLEARARFTLTFWCQVTASSLFLLNGLSGLYVHRLTRPRPATR</sequence>
<dbReference type="GO" id="GO:0016020">
    <property type="term" value="C:membrane"/>
    <property type="evidence" value="ECO:0007669"/>
    <property type="project" value="InterPro"/>
</dbReference>
<dbReference type="PANTHER" id="PTHR31767:SF0">
    <property type="entry name" value="VOLTAGE-DEPENDENT CALCIUM CHANNEL GAMMA-LIKE SUBUNIT"/>
    <property type="match status" value="1"/>
</dbReference>
<gene>
    <name evidence="2" type="primary">TMEM37</name>
</gene>
<dbReference type="FunCoup" id="A0A6I8MXF5">
    <property type="interactions" value="20"/>
</dbReference>
<dbReference type="Bgee" id="ENSOANG00000041713">
    <property type="expression patterns" value="Expressed in liver and 7 other cell types or tissues"/>
</dbReference>
<evidence type="ECO:0000313" key="2">
    <source>
        <dbReference type="Ensembl" id="ENSOANP00000033381.1"/>
    </source>
</evidence>
<dbReference type="PANTHER" id="PTHR31767">
    <property type="entry name" value="VOLTAGE-DEPENDENT CALCIUM CHANNEL GAMMA-LIKE SUBUNIT"/>
    <property type="match status" value="1"/>
</dbReference>
<dbReference type="KEGG" id="oaa:114813856"/>
<evidence type="ECO:0000256" key="1">
    <source>
        <dbReference type="SAM" id="Phobius"/>
    </source>
</evidence>
<dbReference type="InterPro" id="IPR029372">
    <property type="entry name" value="Tmem37"/>
</dbReference>
<dbReference type="InParanoid" id="A0A6I8MXF5"/>